<evidence type="ECO:0000259" key="2">
    <source>
        <dbReference type="Pfam" id="PF01551"/>
    </source>
</evidence>
<proteinExistence type="predicted"/>
<feature type="region of interest" description="Disordered" evidence="1">
    <location>
        <begin position="1"/>
        <end position="27"/>
    </location>
</feature>
<evidence type="ECO:0000313" key="3">
    <source>
        <dbReference type="EMBL" id="KIL44551.1"/>
    </source>
</evidence>
<dbReference type="STRING" id="889306.KP78_35150"/>
<accession>A0A0C2VJ94</accession>
<comment type="caution">
    <text evidence="3">The sequence shown here is derived from an EMBL/GenBank/DDBJ whole genome shotgun (WGS) entry which is preliminary data.</text>
</comment>
<evidence type="ECO:0000256" key="1">
    <source>
        <dbReference type="SAM" id="MobiDB-lite"/>
    </source>
</evidence>
<dbReference type="AlphaFoldDB" id="A0A0C2VJ94"/>
<dbReference type="Pfam" id="PF01551">
    <property type="entry name" value="Peptidase_M23"/>
    <property type="match status" value="1"/>
</dbReference>
<dbReference type="Proteomes" id="UP000031938">
    <property type="component" value="Unassembled WGS sequence"/>
</dbReference>
<dbReference type="RefSeq" id="WP_041090441.1">
    <property type="nucleotide sequence ID" value="NZ_JXRP01000019.1"/>
</dbReference>
<protein>
    <recommendedName>
        <fullName evidence="2">M23ase beta-sheet core domain-containing protein</fullName>
    </recommendedName>
</protein>
<reference evidence="3 4" key="1">
    <citation type="submission" date="2015-01" db="EMBL/GenBank/DDBJ databases">
        <title>Genome sequencing of Jeotgalibacillus soli.</title>
        <authorList>
            <person name="Goh K.M."/>
            <person name="Chan K.-G."/>
            <person name="Yaakop A.S."/>
            <person name="Ee R."/>
            <person name="Gan H.M."/>
            <person name="Chan C.S."/>
        </authorList>
    </citation>
    <scope>NUCLEOTIDE SEQUENCE [LARGE SCALE GENOMIC DNA]</scope>
    <source>
        <strain evidence="3 4">P9</strain>
    </source>
</reference>
<dbReference type="Gene3D" id="2.70.70.10">
    <property type="entry name" value="Glucose Permease (Domain IIA)"/>
    <property type="match status" value="1"/>
</dbReference>
<dbReference type="InterPro" id="IPR011055">
    <property type="entry name" value="Dup_hybrid_motif"/>
</dbReference>
<dbReference type="OrthoDB" id="2986589at2"/>
<name>A0A0C2VJ94_9BACL</name>
<sequence>MRHPSLLKQHSRSRRAKRSSRRISASPVDQHPSLFQKLVVKSIVALLIVFTTIGIQQQKIPMPEPIKADLGNLMNDSLPFAWLYEEWGGYVGFKIPASESGISNITAEEGGMYALPVSSTVSSKITRHGDELLVTAVKGENIVAAEAGIVLFVGERQNGETVIIQHPDQRQSYYRNVTLGSLRTFDYVERGENIGYVKENEGFYFSIQDETGFLDPSYLFLVDDE</sequence>
<feature type="domain" description="M23ase beta-sheet core" evidence="2">
    <location>
        <begin position="135"/>
        <end position="201"/>
    </location>
</feature>
<evidence type="ECO:0000313" key="4">
    <source>
        <dbReference type="Proteomes" id="UP000031938"/>
    </source>
</evidence>
<organism evidence="3 4">
    <name type="scientific">Jeotgalibacillus soli</name>
    <dbReference type="NCBI Taxonomy" id="889306"/>
    <lineage>
        <taxon>Bacteria</taxon>
        <taxon>Bacillati</taxon>
        <taxon>Bacillota</taxon>
        <taxon>Bacilli</taxon>
        <taxon>Bacillales</taxon>
        <taxon>Caryophanaceae</taxon>
        <taxon>Jeotgalibacillus</taxon>
    </lineage>
</organism>
<keyword evidence="4" id="KW-1185">Reference proteome</keyword>
<dbReference type="EMBL" id="JXRP01000019">
    <property type="protein sequence ID" value="KIL44551.1"/>
    <property type="molecule type" value="Genomic_DNA"/>
</dbReference>
<dbReference type="CDD" id="cd12797">
    <property type="entry name" value="M23_peptidase"/>
    <property type="match status" value="1"/>
</dbReference>
<dbReference type="PATRIC" id="fig|889306.3.peg.3532"/>
<gene>
    <name evidence="3" type="ORF">KP78_35150</name>
</gene>
<dbReference type="InterPro" id="IPR016047">
    <property type="entry name" value="M23ase_b-sheet_dom"/>
</dbReference>
<feature type="compositionally biased region" description="Basic residues" evidence="1">
    <location>
        <begin position="1"/>
        <end position="21"/>
    </location>
</feature>
<dbReference type="SUPFAM" id="SSF51261">
    <property type="entry name" value="Duplicated hybrid motif"/>
    <property type="match status" value="1"/>
</dbReference>